<evidence type="ECO:0000313" key="3">
    <source>
        <dbReference type="Proteomes" id="UP001157440"/>
    </source>
</evidence>
<protein>
    <recommendedName>
        <fullName evidence="4">ABC transporter substrate-binding protein</fullName>
    </recommendedName>
</protein>
<proteinExistence type="predicted"/>
<dbReference type="AlphaFoldDB" id="A0AA37TGD4"/>
<accession>A0AA37TGD4</accession>
<gene>
    <name evidence="2" type="ORF">GCM10007890_34950</name>
</gene>
<evidence type="ECO:0000256" key="1">
    <source>
        <dbReference type="SAM" id="MobiDB-lite"/>
    </source>
</evidence>
<feature type="region of interest" description="Disordered" evidence="1">
    <location>
        <begin position="211"/>
        <end position="258"/>
    </location>
</feature>
<dbReference type="EMBL" id="BSPL01000017">
    <property type="protein sequence ID" value="GLS71482.1"/>
    <property type="molecule type" value="Genomic_DNA"/>
</dbReference>
<sequence length="258" mass="26475">MNSEERDVISGIFQRLEQAQTQPRDAEAERFIADKIRAQPYAPYAMAQLIYVQEEAIKSLNQQLEQARRQGEQAQSSGGGGFLSSIFGGGGSQRQEPQQQPGYAQQRPAGQPWGNTGAPPQGYPQQGYPQQGYPQQGYPQQQGGPWGGQPQAPARGGGFLANALPMAAGAAGGMLLGSALSNAFAGGHSSLGSAAAAGLGGGGETIVNNYYGDGGNQDLGSALDNSGSDLGGFQDAGYSDPGGDFGGDLGGGDDSDWT</sequence>
<keyword evidence="3" id="KW-1185">Reference proteome</keyword>
<organism evidence="2 3">
    <name type="scientific">Methylobacterium tardum</name>
    <dbReference type="NCBI Taxonomy" id="374432"/>
    <lineage>
        <taxon>Bacteria</taxon>
        <taxon>Pseudomonadati</taxon>
        <taxon>Pseudomonadota</taxon>
        <taxon>Alphaproteobacteria</taxon>
        <taxon>Hyphomicrobiales</taxon>
        <taxon>Methylobacteriaceae</taxon>
        <taxon>Methylobacterium</taxon>
    </lineage>
</organism>
<feature type="compositionally biased region" description="Gly residues" evidence="1">
    <location>
        <begin position="77"/>
        <end position="92"/>
    </location>
</feature>
<feature type="compositionally biased region" description="Low complexity" evidence="1">
    <location>
        <begin position="93"/>
        <end position="154"/>
    </location>
</feature>
<evidence type="ECO:0000313" key="2">
    <source>
        <dbReference type="EMBL" id="GLS71482.1"/>
    </source>
</evidence>
<dbReference type="InterPro" id="IPR018648">
    <property type="entry name" value="DUF2076"/>
</dbReference>
<comment type="caution">
    <text evidence="2">The sequence shown here is derived from an EMBL/GenBank/DDBJ whole genome shotgun (WGS) entry which is preliminary data.</text>
</comment>
<dbReference type="RefSeq" id="WP_238194049.1">
    <property type="nucleotide sequence ID" value="NZ_BPQZ01000001.1"/>
</dbReference>
<name>A0AA37TGD4_9HYPH</name>
<evidence type="ECO:0008006" key="4">
    <source>
        <dbReference type="Google" id="ProtNLM"/>
    </source>
</evidence>
<dbReference type="Proteomes" id="UP001157440">
    <property type="component" value="Unassembled WGS sequence"/>
</dbReference>
<reference evidence="3" key="1">
    <citation type="journal article" date="2019" name="Int. J. Syst. Evol. Microbiol.">
        <title>The Global Catalogue of Microorganisms (GCM) 10K type strain sequencing project: providing services to taxonomists for standard genome sequencing and annotation.</title>
        <authorList>
            <consortium name="The Broad Institute Genomics Platform"/>
            <consortium name="The Broad Institute Genome Sequencing Center for Infectious Disease"/>
            <person name="Wu L."/>
            <person name="Ma J."/>
        </authorList>
    </citation>
    <scope>NUCLEOTIDE SEQUENCE [LARGE SCALE GENOMIC DNA]</scope>
    <source>
        <strain evidence="3">NBRC 103632</strain>
    </source>
</reference>
<feature type="region of interest" description="Disordered" evidence="1">
    <location>
        <begin position="63"/>
        <end position="154"/>
    </location>
</feature>
<dbReference type="Pfam" id="PF09849">
    <property type="entry name" value="DUF2076"/>
    <property type="match status" value="1"/>
</dbReference>